<sequence length="655" mass="72502">MDSQRRFGIRGTYTMKFSLFLLFVGCVARINAGVYTQRFLDQYNKIHDSSNGYFSSNGVPYHSVETLIVEAPDHGHETTSEAFSYYIYLEAMYGAIAGDFSSFNTAWDITEKYIIPTTADQPTNSGYSPSKPATYAPELDQPSDYPSPIDSSVSVGQDPIYQELVSAYGSAEIYGMHWLLDVDNVYGFGNSPGNCEAGPSDPGPSYINTFQRGPEESVWRTIPQPTCDSFKYGGTNGFLDLFVDDSNYAEQWKFTNAPDADARAIQAAFWASQWATASGQISQIQSTLDKAAKMGDYLRYALFDKYFKKIGNCVGASSCAAGSGKDSAHYLLSWYYAWGGSLDTNNGWAWRIGDGAAHFGYQNPLAAYALSNEATLKPKGATAVEDWATSLDRQLEFYEFLQTSEGAFAGGATNSWKGRYDTPDSNLTSNTFHGMFYDWEPVYHDPPSNRWYGMQPWSLDRLAQYYYVTGNSRAEALLEKWVSWVLSASTISADGYQIPDHLTWTGLPGSDLHVTVETYNDDVGTGAATARALAYYAAKSNNDEAKTAAKNILDVMWNNFQTTKGVSVEEPREDYSRFNEAVYVPSGWTGTYPNGDVIDSSATFIGIRSFLKDDAEYSKVETYLNGGAVPTFHLPSFLVSNRCCHSTGSLWIVIQ</sequence>
<gene>
    <name evidence="8" type="ORF">NQ317_008033</name>
</gene>
<evidence type="ECO:0000256" key="3">
    <source>
        <dbReference type="ARBA" id="ARBA00023001"/>
    </source>
</evidence>
<evidence type="ECO:0000256" key="2">
    <source>
        <dbReference type="ARBA" id="ARBA00022801"/>
    </source>
</evidence>
<accession>A0ABQ9JQH8</accession>
<dbReference type="EMBL" id="JAPWTJ010000266">
    <property type="protein sequence ID" value="KAJ8980325.1"/>
    <property type="molecule type" value="Genomic_DNA"/>
</dbReference>
<feature type="compositionally biased region" description="Polar residues" evidence="7">
    <location>
        <begin position="118"/>
        <end position="128"/>
    </location>
</feature>
<dbReference type="SUPFAM" id="SSF48208">
    <property type="entry name" value="Six-hairpin glycosidases"/>
    <property type="match status" value="1"/>
</dbReference>
<dbReference type="InterPro" id="IPR023309">
    <property type="entry name" value="Endo-1-4-beta-glucanase_dom2"/>
</dbReference>
<evidence type="ECO:0000256" key="6">
    <source>
        <dbReference type="ARBA" id="ARBA00023326"/>
    </source>
</evidence>
<proteinExistence type="predicted"/>
<keyword evidence="3" id="KW-0136">Cellulose degradation</keyword>
<evidence type="ECO:0000256" key="7">
    <source>
        <dbReference type="SAM" id="MobiDB-lite"/>
    </source>
</evidence>
<protein>
    <submittedName>
        <fullName evidence="8">Uncharacterized protein</fullName>
    </submittedName>
</protein>
<dbReference type="Proteomes" id="UP001162164">
    <property type="component" value="Unassembled WGS sequence"/>
</dbReference>
<organism evidence="8 9">
    <name type="scientific">Molorchus minor</name>
    <dbReference type="NCBI Taxonomy" id="1323400"/>
    <lineage>
        <taxon>Eukaryota</taxon>
        <taxon>Metazoa</taxon>
        <taxon>Ecdysozoa</taxon>
        <taxon>Arthropoda</taxon>
        <taxon>Hexapoda</taxon>
        <taxon>Insecta</taxon>
        <taxon>Pterygota</taxon>
        <taxon>Neoptera</taxon>
        <taxon>Endopterygota</taxon>
        <taxon>Coleoptera</taxon>
        <taxon>Polyphaga</taxon>
        <taxon>Cucujiformia</taxon>
        <taxon>Chrysomeloidea</taxon>
        <taxon>Cerambycidae</taxon>
        <taxon>Lamiinae</taxon>
        <taxon>Monochamini</taxon>
        <taxon>Molorchus</taxon>
    </lineage>
</organism>
<dbReference type="InterPro" id="IPR027390">
    <property type="entry name" value="Endoglucanase_F_dom3"/>
</dbReference>
<keyword evidence="9" id="KW-1185">Reference proteome</keyword>
<dbReference type="InterPro" id="IPR000556">
    <property type="entry name" value="Glyco_hydro_48F"/>
</dbReference>
<dbReference type="InterPro" id="IPR008928">
    <property type="entry name" value="6-hairpin_glycosidase_sf"/>
</dbReference>
<reference evidence="8" key="1">
    <citation type="journal article" date="2023" name="Insect Mol. Biol.">
        <title>Genome sequencing provides insights into the evolution of gene families encoding plant cell wall-degrading enzymes in longhorned beetles.</title>
        <authorList>
            <person name="Shin N.R."/>
            <person name="Okamura Y."/>
            <person name="Kirsch R."/>
            <person name="Pauchet Y."/>
        </authorList>
    </citation>
    <scope>NUCLEOTIDE SEQUENCE</scope>
    <source>
        <strain evidence="8">MMC_N1</strain>
    </source>
</reference>
<dbReference type="PRINTS" id="PR00844">
    <property type="entry name" value="GLHYDRLASE48"/>
</dbReference>
<name>A0ABQ9JQH8_9CUCU</name>
<keyword evidence="5" id="KW-0326">Glycosidase</keyword>
<dbReference type="Gene3D" id="4.10.870.10">
    <property type="entry name" value="Endo-1,4-beta-glucanase f. Domain 3"/>
    <property type="match status" value="1"/>
</dbReference>
<dbReference type="Pfam" id="PF02011">
    <property type="entry name" value="Glyco_hydro_48"/>
    <property type="match status" value="1"/>
</dbReference>
<dbReference type="InterPro" id="IPR012341">
    <property type="entry name" value="6hp_glycosidase-like_sf"/>
</dbReference>
<evidence type="ECO:0000256" key="4">
    <source>
        <dbReference type="ARBA" id="ARBA00023277"/>
    </source>
</evidence>
<keyword evidence="6" id="KW-0624">Polysaccharide degradation</keyword>
<evidence type="ECO:0000256" key="5">
    <source>
        <dbReference type="ARBA" id="ARBA00023295"/>
    </source>
</evidence>
<keyword evidence="2" id="KW-0378">Hydrolase</keyword>
<comment type="caution">
    <text evidence="8">The sequence shown here is derived from an EMBL/GenBank/DDBJ whole genome shotgun (WGS) entry which is preliminary data.</text>
</comment>
<dbReference type="Gene3D" id="2.170.160.10">
    <property type="entry name" value="Endo-1,4-beta-glucanase f. Domain 2"/>
    <property type="match status" value="1"/>
</dbReference>
<dbReference type="Gene3D" id="1.50.10.10">
    <property type="match status" value="1"/>
</dbReference>
<evidence type="ECO:0000313" key="9">
    <source>
        <dbReference type="Proteomes" id="UP001162164"/>
    </source>
</evidence>
<keyword evidence="1" id="KW-0732">Signal</keyword>
<evidence type="ECO:0000313" key="8">
    <source>
        <dbReference type="EMBL" id="KAJ8980325.1"/>
    </source>
</evidence>
<keyword evidence="4" id="KW-0119">Carbohydrate metabolism</keyword>
<feature type="region of interest" description="Disordered" evidence="7">
    <location>
        <begin position="118"/>
        <end position="146"/>
    </location>
</feature>
<evidence type="ECO:0000256" key="1">
    <source>
        <dbReference type="ARBA" id="ARBA00022729"/>
    </source>
</evidence>